<keyword evidence="2" id="KW-1133">Transmembrane helix</keyword>
<dbReference type="PROSITE" id="PS50234">
    <property type="entry name" value="VWFA"/>
    <property type="match status" value="1"/>
</dbReference>
<keyword evidence="2" id="KW-0472">Membrane</keyword>
<dbReference type="InterPro" id="IPR002035">
    <property type="entry name" value="VWF_A"/>
</dbReference>
<dbReference type="SUPFAM" id="SSF53300">
    <property type="entry name" value="vWA-like"/>
    <property type="match status" value="1"/>
</dbReference>
<accession>A0A2U8VMJ3</accession>
<dbReference type="InterPro" id="IPR028087">
    <property type="entry name" value="Tad_N"/>
</dbReference>
<organism evidence="4 5">
    <name type="scientific">Methylobacterium radiodurans</name>
    <dbReference type="NCBI Taxonomy" id="2202828"/>
    <lineage>
        <taxon>Bacteria</taxon>
        <taxon>Pseudomonadati</taxon>
        <taxon>Pseudomonadota</taxon>
        <taxon>Alphaproteobacteria</taxon>
        <taxon>Hyphomicrobiales</taxon>
        <taxon>Methylobacteriaceae</taxon>
        <taxon>Methylobacterium</taxon>
    </lineage>
</organism>
<dbReference type="Gene3D" id="3.40.50.410">
    <property type="entry name" value="von Willebrand factor, type A domain"/>
    <property type="match status" value="1"/>
</dbReference>
<dbReference type="KEGG" id="meti:DK427_01680"/>
<evidence type="ECO:0000256" key="2">
    <source>
        <dbReference type="SAM" id="Phobius"/>
    </source>
</evidence>
<feature type="region of interest" description="Disordered" evidence="1">
    <location>
        <begin position="1"/>
        <end position="25"/>
    </location>
</feature>
<evidence type="ECO:0000256" key="1">
    <source>
        <dbReference type="SAM" id="MobiDB-lite"/>
    </source>
</evidence>
<feature type="domain" description="VWFA" evidence="3">
    <location>
        <begin position="200"/>
        <end position="373"/>
    </location>
</feature>
<keyword evidence="5" id="KW-1185">Reference proteome</keyword>
<reference evidence="4 5" key="1">
    <citation type="submission" date="2018-05" db="EMBL/GenBank/DDBJ databases">
        <title>Complete Genome Sequence of Methylobacterium sp. 17Sr1-43.</title>
        <authorList>
            <person name="Srinivasan S."/>
        </authorList>
    </citation>
    <scope>NUCLEOTIDE SEQUENCE [LARGE SCALE GENOMIC DNA]</scope>
    <source>
        <strain evidence="4 5">17Sr1-43</strain>
    </source>
</reference>
<keyword evidence="2" id="KW-0812">Transmembrane</keyword>
<feature type="transmembrane region" description="Helical" evidence="2">
    <location>
        <begin position="55"/>
        <end position="77"/>
    </location>
</feature>
<dbReference type="InterPro" id="IPR036465">
    <property type="entry name" value="vWFA_dom_sf"/>
</dbReference>
<dbReference type="Proteomes" id="UP000246058">
    <property type="component" value="Chromosome"/>
</dbReference>
<gene>
    <name evidence="4" type="ORF">DK427_01680</name>
</gene>
<evidence type="ECO:0000313" key="5">
    <source>
        <dbReference type="Proteomes" id="UP000246058"/>
    </source>
</evidence>
<proteinExistence type="predicted"/>
<sequence>MPVPATPGSAPFLPEVPMLSPRTRPGRLTRALGRLRERIAAAPARRLAGDRHGNVIVIFALSALPLIGSVGAGVEYLRKVNYRARLDDAADAAAMAAITTARDYISSNPSNQADPTADAIARGKARAEAVFRANAASTLGALSVTPTITLARNGQDLTASAGYSTTFPSPFGRLLGNVAASSLNVVGTSTANLSLPTYVDFYLLLDTSGSMGLPTSAAQQVSFAKQNPDMADSKGNNCAFACHFPSFKGYDLSKTYNIELRIATVGKAVAQLIDTAKSKATLDKQYRIGLFPFINDMETAADLTQSLDNLKPYANNLEAYMDVGDSTRPRGSGGTHFERVMPAMNSKIASVGDGSTSAKAKPFVFLVTDGMANTQYYYGKANAYDWTKWTGSYSNLIDPSLCTQMKNRGITISILYIPYLPMAQPFNDNVGYENVRVNSLIPNVPTALQSCASTGFFRTANDATQITTALNAMFEDAIKAARLTQ</sequence>
<dbReference type="EMBL" id="CP029551">
    <property type="protein sequence ID" value="AWN34602.1"/>
    <property type="molecule type" value="Genomic_DNA"/>
</dbReference>
<dbReference type="Pfam" id="PF13400">
    <property type="entry name" value="Tad"/>
    <property type="match status" value="1"/>
</dbReference>
<evidence type="ECO:0000259" key="3">
    <source>
        <dbReference type="PROSITE" id="PS50234"/>
    </source>
</evidence>
<dbReference type="OrthoDB" id="7624353at2"/>
<name>A0A2U8VMJ3_9HYPH</name>
<evidence type="ECO:0000313" key="4">
    <source>
        <dbReference type="EMBL" id="AWN34602.1"/>
    </source>
</evidence>
<protein>
    <submittedName>
        <fullName evidence="4">Phosphomannomutase</fullName>
    </submittedName>
</protein>
<dbReference type="AlphaFoldDB" id="A0A2U8VMJ3"/>